<evidence type="ECO:0000256" key="1">
    <source>
        <dbReference type="SAM" id="Coils"/>
    </source>
</evidence>
<feature type="compositionally biased region" description="Polar residues" evidence="2">
    <location>
        <begin position="402"/>
        <end position="417"/>
    </location>
</feature>
<dbReference type="Proteomes" id="UP001161017">
    <property type="component" value="Unassembled WGS sequence"/>
</dbReference>
<gene>
    <name evidence="3" type="ORF">OHK93_008543</name>
</gene>
<feature type="compositionally biased region" description="Polar residues" evidence="2">
    <location>
        <begin position="243"/>
        <end position="262"/>
    </location>
</feature>
<organism evidence="3 4">
    <name type="scientific">Ramalina farinacea</name>
    <dbReference type="NCBI Taxonomy" id="258253"/>
    <lineage>
        <taxon>Eukaryota</taxon>
        <taxon>Fungi</taxon>
        <taxon>Dikarya</taxon>
        <taxon>Ascomycota</taxon>
        <taxon>Pezizomycotina</taxon>
        <taxon>Lecanoromycetes</taxon>
        <taxon>OSLEUM clade</taxon>
        <taxon>Lecanoromycetidae</taxon>
        <taxon>Lecanorales</taxon>
        <taxon>Lecanorineae</taxon>
        <taxon>Ramalinaceae</taxon>
        <taxon>Ramalina</taxon>
    </lineage>
</organism>
<keyword evidence="4" id="KW-1185">Reference proteome</keyword>
<feature type="compositionally biased region" description="Basic and acidic residues" evidence="2">
    <location>
        <begin position="452"/>
        <end position="468"/>
    </location>
</feature>
<dbReference type="EMBL" id="JAPUFD010000009">
    <property type="protein sequence ID" value="MDI1489265.1"/>
    <property type="molecule type" value="Genomic_DNA"/>
</dbReference>
<dbReference type="GO" id="GO:0003688">
    <property type="term" value="F:DNA replication origin binding"/>
    <property type="evidence" value="ECO:0007669"/>
    <property type="project" value="TreeGrafter"/>
</dbReference>
<proteinExistence type="predicted"/>
<feature type="coiled-coil region" evidence="1">
    <location>
        <begin position="496"/>
        <end position="523"/>
    </location>
</feature>
<evidence type="ECO:0000256" key="2">
    <source>
        <dbReference type="SAM" id="MobiDB-lite"/>
    </source>
</evidence>
<evidence type="ECO:0000313" key="4">
    <source>
        <dbReference type="Proteomes" id="UP001161017"/>
    </source>
</evidence>
<dbReference type="Pfam" id="PF09441">
    <property type="entry name" value="Abp2"/>
    <property type="match status" value="1"/>
</dbReference>
<feature type="compositionally biased region" description="Polar residues" evidence="2">
    <location>
        <begin position="365"/>
        <end position="392"/>
    </location>
</feature>
<dbReference type="AlphaFoldDB" id="A0AA43QMM3"/>
<feature type="region of interest" description="Disordered" evidence="2">
    <location>
        <begin position="161"/>
        <end position="188"/>
    </location>
</feature>
<feature type="region of interest" description="Disordered" evidence="2">
    <location>
        <begin position="238"/>
        <end position="494"/>
    </location>
</feature>
<keyword evidence="1" id="KW-0175">Coiled coil</keyword>
<comment type="caution">
    <text evidence="3">The sequence shown here is derived from an EMBL/GenBank/DDBJ whole genome shotgun (WGS) entry which is preliminary data.</text>
</comment>
<dbReference type="PANTHER" id="PTHR42048:SF1">
    <property type="entry name" value="ARS-BINDING PROTEIN 2"/>
    <property type="match status" value="1"/>
</dbReference>
<dbReference type="PANTHER" id="PTHR42048">
    <property type="entry name" value="ARS-BINDING PROTEIN 2"/>
    <property type="match status" value="1"/>
</dbReference>
<sequence>MERSLPSKDVSEGTIDSSYVQFILYCNPSIPLDTETGELKKGFQTPPRSDGNSFSTWTLFILLQRLERKEIKTWAHLVSDLGVEPPGQNQSTQKVQQYAVRLKRWLHAFHIDAFFNYLTSKPCSYATDRPMTDAELAETVRDGVSPEEDLAVRALLPEWRPKRGRRKADDTHEGDGTNDSPNTANTKRHIARGGSADFTTMFEDQYSAAASSVVPWSANASATAQNDLWQAAHIAIAPKTPSPGHQHQTLSAYPASATQQRNWRFPTPAGASNEAPASPYPQSAITPRAAYSASPAFDDNEPTSANPASGGGRSAGGKARKRNAPAISSAWNQGGTPNGKIRGRPPSNRNVQDGPFGTFPVNPPSKDQSIANTPISSTPRQARTSQSPQIGSTAGAPDPAMSQASQLGDNANPNGNPQLRKPSKLQLQVPHQPGNPIRLATPPRVLVNGETQARHERRTSADFFHQLDEGSDGDDTGTNVADSEAGGTDEGGVDWKRRAMTLMRKLQEKEEELKRVKRSVLDAVM</sequence>
<name>A0AA43QMM3_9LECA</name>
<evidence type="ECO:0000313" key="3">
    <source>
        <dbReference type="EMBL" id="MDI1489265.1"/>
    </source>
</evidence>
<accession>A0AA43QMM3</accession>
<protein>
    <submittedName>
        <fullName evidence="3">Uncharacterized protein</fullName>
    </submittedName>
</protein>
<reference evidence="3" key="1">
    <citation type="journal article" date="2023" name="Genome Biol. Evol.">
        <title>First Whole Genome Sequence and Flow Cytometry Genome Size Data for the Lichen-Forming Fungus Ramalina farinacea (Ascomycota).</title>
        <authorList>
            <person name="Llewellyn T."/>
            <person name="Mian S."/>
            <person name="Hill R."/>
            <person name="Leitch I.J."/>
            <person name="Gaya E."/>
        </authorList>
    </citation>
    <scope>NUCLEOTIDE SEQUENCE</scope>
    <source>
        <strain evidence="3">LIQ254RAFAR</strain>
    </source>
</reference>
<dbReference type="InterPro" id="IPR018562">
    <property type="entry name" value="ARS-binding_2"/>
</dbReference>